<evidence type="ECO:0000313" key="3">
    <source>
        <dbReference type="Proteomes" id="UP000251166"/>
    </source>
</evidence>
<dbReference type="AlphaFoldDB" id="A0A2Z4Y9M6"/>
<protein>
    <submittedName>
        <fullName evidence="2">Uncharacterized protein</fullName>
    </submittedName>
</protein>
<dbReference type="Proteomes" id="UP000251166">
    <property type="component" value="Chromosome"/>
</dbReference>
<name>A0A2Z4Y9M6_RHILE</name>
<proteinExistence type="predicted"/>
<sequence>MTDLSRYHLLYVPVRYFLTSHRAASDGRSGIRHLDEYLSSSHFLIADWKIIWTGVCATLRTSIDLFQVDARSCINQGLRDGVKAEWADIRQRRSEYPIYWEFRKKERDNIMHEYQWSAYEMWMNADGHMMPPTLSLLSTRPDDYRSVLVMKEGHYKGHNSVDLLSEAADWVDARIISAIERAGLDPNEDRNLMNFQKRPPPSQDGTLWSTVLGGES</sequence>
<feature type="region of interest" description="Disordered" evidence="1">
    <location>
        <begin position="195"/>
        <end position="216"/>
    </location>
</feature>
<organism evidence="2 3">
    <name type="scientific">Rhizobium leguminosarum</name>
    <dbReference type="NCBI Taxonomy" id="384"/>
    <lineage>
        <taxon>Bacteria</taxon>
        <taxon>Pseudomonadati</taxon>
        <taxon>Pseudomonadota</taxon>
        <taxon>Alphaproteobacteria</taxon>
        <taxon>Hyphomicrobiales</taxon>
        <taxon>Rhizobiaceae</taxon>
        <taxon>Rhizobium/Agrobacterium group</taxon>
        <taxon>Rhizobium</taxon>
    </lineage>
</organism>
<reference evidence="2 3" key="1">
    <citation type="submission" date="2018-07" db="EMBL/GenBank/DDBJ databases">
        <title>Rhizobium leguminosarum strain:ATCC 14479 Genome sequencing and assembly.</title>
        <authorList>
            <person name="Chakraborty R."/>
        </authorList>
    </citation>
    <scope>NUCLEOTIDE SEQUENCE [LARGE SCALE GENOMIC DNA]</scope>
    <source>
        <strain evidence="2 3">ATCC 14479</strain>
    </source>
</reference>
<dbReference type="EMBL" id="CP030760">
    <property type="protein sequence ID" value="AXA37891.1"/>
    <property type="molecule type" value="Genomic_DNA"/>
</dbReference>
<gene>
    <name evidence="2" type="ORF">DLJ82_0271</name>
</gene>
<accession>A0A2Z4Y9M6</accession>
<evidence type="ECO:0000256" key="1">
    <source>
        <dbReference type="SAM" id="MobiDB-lite"/>
    </source>
</evidence>
<evidence type="ECO:0000313" key="2">
    <source>
        <dbReference type="EMBL" id="AXA37891.1"/>
    </source>
</evidence>